<comment type="caution">
    <text evidence="9">The sequence shown here is derived from an EMBL/GenBank/DDBJ whole genome shotgun (WGS) entry which is preliminary data.</text>
</comment>
<evidence type="ECO:0000256" key="4">
    <source>
        <dbReference type="ARBA" id="ARBA00025589"/>
    </source>
</evidence>
<evidence type="ECO:0000256" key="1">
    <source>
        <dbReference type="ARBA" id="ARBA00011245"/>
    </source>
</evidence>
<proteinExistence type="predicted"/>
<name>A0A501XKC2_9SPHN</name>
<dbReference type="GO" id="GO:0006281">
    <property type="term" value="P:DNA repair"/>
    <property type="evidence" value="ECO:0007669"/>
    <property type="project" value="InterPro"/>
</dbReference>
<keyword evidence="10" id="KW-1185">Reference proteome</keyword>
<dbReference type="InterPro" id="IPR045443">
    <property type="entry name" value="DUF6504"/>
</dbReference>
<dbReference type="Pfam" id="PF20114">
    <property type="entry name" value="DUF6504"/>
    <property type="match status" value="1"/>
</dbReference>
<evidence type="ECO:0000313" key="9">
    <source>
        <dbReference type="EMBL" id="TPE60617.1"/>
    </source>
</evidence>
<evidence type="ECO:0000256" key="5">
    <source>
        <dbReference type="ARBA" id="ARBA00049244"/>
    </source>
</evidence>
<dbReference type="EC" id="2.7.7.7" evidence="2"/>
<evidence type="ECO:0000313" key="10">
    <source>
        <dbReference type="Proteomes" id="UP000319897"/>
    </source>
</evidence>
<dbReference type="EMBL" id="VFSU01000026">
    <property type="protein sequence ID" value="TPE60617.1"/>
    <property type="molecule type" value="Genomic_DNA"/>
</dbReference>
<comment type="function">
    <text evidence="4">Poorly processive, error-prone DNA polymerase involved in untargeted mutagenesis. Copies undamaged DNA at stalled replication forks, which arise in vivo from mismatched or misaligned primer ends. These misaligned primers can be extended by PolIV. Exhibits no 3'-5' exonuclease (proofreading) activity. May be involved in translesional synthesis, in conjunction with the beta clamp from PolIII.</text>
</comment>
<reference evidence="9 10" key="1">
    <citation type="submission" date="2019-06" db="EMBL/GenBank/DDBJ databases">
        <authorList>
            <person name="Lee I."/>
            <person name="Jang G.I."/>
            <person name="Hwang C.Y."/>
        </authorList>
    </citation>
    <scope>NUCLEOTIDE SEQUENCE [LARGE SCALE GENOMIC DNA]</scope>
    <source>
        <strain evidence="9 10">PAMC 28131</strain>
    </source>
</reference>
<evidence type="ECO:0000259" key="7">
    <source>
        <dbReference type="Pfam" id="PF11799"/>
    </source>
</evidence>
<dbReference type="InterPro" id="IPR017961">
    <property type="entry name" value="DNA_pol_Y-fam_little_finger"/>
</dbReference>
<dbReference type="GO" id="GO:0003684">
    <property type="term" value="F:damaged DNA binding"/>
    <property type="evidence" value="ECO:0007669"/>
    <property type="project" value="InterPro"/>
</dbReference>
<feature type="domain" description="DUF6504" evidence="8">
    <location>
        <begin position="405"/>
        <end position="482"/>
    </location>
</feature>
<dbReference type="InterPro" id="IPR001126">
    <property type="entry name" value="UmuC"/>
</dbReference>
<organism evidence="9 10">
    <name type="scientific">Sandaracinobacter neustonicus</name>
    <dbReference type="NCBI Taxonomy" id="1715348"/>
    <lineage>
        <taxon>Bacteria</taxon>
        <taxon>Pseudomonadati</taxon>
        <taxon>Pseudomonadota</taxon>
        <taxon>Alphaproteobacteria</taxon>
        <taxon>Sphingomonadales</taxon>
        <taxon>Sphingosinicellaceae</taxon>
        <taxon>Sandaracinobacter</taxon>
    </lineage>
</organism>
<comment type="catalytic activity">
    <reaction evidence="5">
        <text>DNA(n) + a 2'-deoxyribonucleoside 5'-triphosphate = DNA(n+1) + diphosphate</text>
        <dbReference type="Rhea" id="RHEA:22508"/>
        <dbReference type="Rhea" id="RHEA-COMP:17339"/>
        <dbReference type="Rhea" id="RHEA-COMP:17340"/>
        <dbReference type="ChEBI" id="CHEBI:33019"/>
        <dbReference type="ChEBI" id="CHEBI:61560"/>
        <dbReference type="ChEBI" id="CHEBI:173112"/>
        <dbReference type="EC" id="2.7.7.7"/>
    </reaction>
</comment>
<dbReference type="PANTHER" id="PTHR35369">
    <property type="entry name" value="BLR3025 PROTEIN-RELATED"/>
    <property type="match status" value="1"/>
</dbReference>
<feature type="domain" description="UmuC" evidence="6">
    <location>
        <begin position="12"/>
        <end position="131"/>
    </location>
</feature>
<dbReference type="InterPro" id="IPR050356">
    <property type="entry name" value="SulA_CellDiv_inhibitor"/>
</dbReference>
<gene>
    <name evidence="9" type="ORF">FJQ54_10900</name>
</gene>
<dbReference type="Pfam" id="PF00817">
    <property type="entry name" value="IMS"/>
    <property type="match status" value="1"/>
</dbReference>
<dbReference type="AlphaFoldDB" id="A0A501XKC2"/>
<protein>
    <recommendedName>
        <fullName evidence="2">DNA-directed DNA polymerase</fullName>
        <ecNumber evidence="2">2.7.7.7</ecNumber>
    </recommendedName>
</protein>
<dbReference type="SUPFAM" id="SSF56672">
    <property type="entry name" value="DNA/RNA polymerases"/>
    <property type="match status" value="1"/>
</dbReference>
<evidence type="ECO:0000256" key="2">
    <source>
        <dbReference type="ARBA" id="ARBA00012417"/>
    </source>
</evidence>
<evidence type="ECO:0000259" key="6">
    <source>
        <dbReference type="Pfam" id="PF00817"/>
    </source>
</evidence>
<dbReference type="OrthoDB" id="9788640at2"/>
<keyword evidence="3" id="KW-0227">DNA damage</keyword>
<sequence length="487" mass="53067">MCCPSAKPDEPLVLVATERNARRLTAACPQAREQGLAPGMTPADALARVPGLCVDEADPAADTRLLLRLSDMALRWSPIVQPDPPDGLLIDISGCTHLFGGEDALAADATALLGRHLSVRHTIASTPSAAHALARFPVSAASEEQAIRCLPVAALGLPPEAETALRRAGLKLVGDLADRPTAPLSARFGKQAALALDRLLGRADHRLSPRRPLPALQFARRFAEPIAHVDSVLGAVDGLAMKAARVLEQRHQGGRSFAISLCRSDGEMRELALETGQPTRDPALLQRLLRERVEALSDPLDPGFGFDLIRFAVAATEPLESVQADLQARGKQGEALSALIDRLSVRHGRERIRRLLPVDSHVPERAVRSVPALDDGQAAAWPLPPPGEPPLRPICLLDPPEPIEVLAEVPDAPPRRFRWRGVSHIVTRAEGPERIAAPWWQKASEGRPTRDYYRVEDEAGRRFWLFRRGLHEREAGHPSWFIHGQFA</sequence>
<dbReference type="PANTHER" id="PTHR35369:SF2">
    <property type="entry name" value="BLR3025 PROTEIN"/>
    <property type="match status" value="1"/>
</dbReference>
<dbReference type="InterPro" id="IPR043502">
    <property type="entry name" value="DNA/RNA_pol_sf"/>
</dbReference>
<accession>A0A501XKC2</accession>
<dbReference type="CDD" id="cd03468">
    <property type="entry name" value="PolY_like"/>
    <property type="match status" value="1"/>
</dbReference>
<dbReference type="Proteomes" id="UP000319897">
    <property type="component" value="Unassembled WGS sequence"/>
</dbReference>
<evidence type="ECO:0000259" key="8">
    <source>
        <dbReference type="Pfam" id="PF20114"/>
    </source>
</evidence>
<comment type="subunit">
    <text evidence="1">Monomer.</text>
</comment>
<feature type="domain" description="DNA polymerase Y-family little finger" evidence="7">
    <location>
        <begin position="220"/>
        <end position="325"/>
    </location>
</feature>
<evidence type="ECO:0000256" key="3">
    <source>
        <dbReference type="ARBA" id="ARBA00022763"/>
    </source>
</evidence>
<dbReference type="Pfam" id="PF11799">
    <property type="entry name" value="IMS_C"/>
    <property type="match status" value="1"/>
</dbReference>